<dbReference type="AlphaFoldDB" id="A0A6J7G4F8"/>
<protein>
    <submittedName>
        <fullName evidence="1">Unannotated protein</fullName>
    </submittedName>
</protein>
<reference evidence="1" key="1">
    <citation type="submission" date="2020-05" db="EMBL/GenBank/DDBJ databases">
        <authorList>
            <person name="Chiriac C."/>
            <person name="Salcher M."/>
            <person name="Ghai R."/>
            <person name="Kavagutti S V."/>
        </authorList>
    </citation>
    <scope>NUCLEOTIDE SEQUENCE</scope>
</reference>
<dbReference type="GO" id="GO:0006777">
    <property type="term" value="P:Mo-molybdopterin cofactor biosynthetic process"/>
    <property type="evidence" value="ECO:0007669"/>
    <property type="project" value="InterPro"/>
</dbReference>
<sequence length="162" mass="17517">MHAPTLGNTWVGITADTLPIAAAYEWAVRDDCGAVVLFSGTVRDHAEGRSGVQHLTYEAYDEQAPIKMHEIADQVRERWPDTGRVVLLHRTGRLEIGESSVIVVVSSPHRPEAFEAGRYAIDALKASVPIWKHEVWADGSDWGTGAHDVVPPDAVPSTGGAS</sequence>
<evidence type="ECO:0000313" key="1">
    <source>
        <dbReference type="EMBL" id="CAB4900205.1"/>
    </source>
</evidence>
<dbReference type="EMBL" id="CAFBLP010000184">
    <property type="protein sequence ID" value="CAB4900205.1"/>
    <property type="molecule type" value="Genomic_DNA"/>
</dbReference>
<dbReference type="Gene3D" id="3.90.1170.40">
    <property type="entry name" value="Molybdopterin biosynthesis MoaE subunit"/>
    <property type="match status" value="1"/>
</dbReference>
<dbReference type="PANTHER" id="PTHR23404">
    <property type="entry name" value="MOLYBDOPTERIN SYNTHASE RELATED"/>
    <property type="match status" value="1"/>
</dbReference>
<organism evidence="1">
    <name type="scientific">freshwater metagenome</name>
    <dbReference type="NCBI Taxonomy" id="449393"/>
    <lineage>
        <taxon>unclassified sequences</taxon>
        <taxon>metagenomes</taxon>
        <taxon>ecological metagenomes</taxon>
    </lineage>
</organism>
<proteinExistence type="predicted"/>
<gene>
    <name evidence="1" type="ORF">UFOPK3376_03367</name>
</gene>
<dbReference type="InterPro" id="IPR003448">
    <property type="entry name" value="Mopterin_biosynth_MoaE"/>
</dbReference>
<dbReference type="CDD" id="cd00756">
    <property type="entry name" value="MoaE"/>
    <property type="match status" value="1"/>
</dbReference>
<name>A0A6J7G4F8_9ZZZZ</name>
<dbReference type="SUPFAM" id="SSF54690">
    <property type="entry name" value="Molybdopterin synthase subunit MoaE"/>
    <property type="match status" value="1"/>
</dbReference>
<accession>A0A6J7G4F8</accession>
<dbReference type="InterPro" id="IPR036563">
    <property type="entry name" value="MoaE_sf"/>
</dbReference>
<dbReference type="Pfam" id="PF02391">
    <property type="entry name" value="MoaE"/>
    <property type="match status" value="1"/>
</dbReference>